<evidence type="ECO:0000256" key="1">
    <source>
        <dbReference type="SAM" id="MobiDB-lite"/>
    </source>
</evidence>
<dbReference type="EMBL" id="HG992977">
    <property type="protein sequence ID" value="CAE6999948.1"/>
    <property type="molecule type" value="Genomic_DNA"/>
</dbReference>
<feature type="region of interest" description="Disordered" evidence="1">
    <location>
        <begin position="78"/>
        <end position="136"/>
    </location>
</feature>
<evidence type="ECO:0000313" key="2">
    <source>
        <dbReference type="EMBL" id="CAE6999948.1"/>
    </source>
</evidence>
<dbReference type="Proteomes" id="UP000472372">
    <property type="component" value="Chromosome 1"/>
</dbReference>
<sequence>MSDVDQKTAGTPFASGAAWSESEKIAYLLVLCENGGKIDAKISNAPIPAGRTVVSCKMLLVRLRKKYGEDMVKIKNGQILGGKKSHGNRKRKHKHKSEAAKGETDMDSDDAAEGSPKKKANIIKEETFGYDGDDEV</sequence>
<organism evidence="2 3">
    <name type="scientific">Pyrenophora teres f. teres</name>
    <dbReference type="NCBI Taxonomy" id="97479"/>
    <lineage>
        <taxon>Eukaryota</taxon>
        <taxon>Fungi</taxon>
        <taxon>Dikarya</taxon>
        <taxon>Ascomycota</taxon>
        <taxon>Pezizomycotina</taxon>
        <taxon>Dothideomycetes</taxon>
        <taxon>Pleosporomycetidae</taxon>
        <taxon>Pleosporales</taxon>
        <taxon>Pleosporineae</taxon>
        <taxon>Pleosporaceae</taxon>
        <taxon>Pyrenophora</taxon>
    </lineage>
</organism>
<accession>A0A6S6VQN6</accession>
<proteinExistence type="predicted"/>
<name>A0A6S6VQN6_9PLEO</name>
<evidence type="ECO:0000313" key="3">
    <source>
        <dbReference type="Proteomes" id="UP000472372"/>
    </source>
</evidence>
<feature type="compositionally biased region" description="Basic residues" evidence="1">
    <location>
        <begin position="83"/>
        <end position="96"/>
    </location>
</feature>
<dbReference type="AlphaFoldDB" id="A0A6S6VQN6"/>
<protein>
    <submittedName>
        <fullName evidence="2">Uncharacterized protein</fullName>
    </submittedName>
</protein>
<reference evidence="2" key="1">
    <citation type="submission" date="2021-02" db="EMBL/GenBank/DDBJ databases">
        <authorList>
            <person name="Syme A R."/>
            <person name="Syme A R."/>
            <person name="Moolhuijzen P."/>
        </authorList>
    </citation>
    <scope>NUCLEOTIDE SEQUENCE</scope>
    <source>
        <strain evidence="2">W1-1</strain>
    </source>
</reference>
<gene>
    <name evidence="2" type="ORF">PTTW11_00979</name>
</gene>